<evidence type="ECO:0000313" key="4">
    <source>
        <dbReference type="Proteomes" id="UP000784128"/>
    </source>
</evidence>
<feature type="domain" description="Glutaredoxin" evidence="2">
    <location>
        <begin position="43"/>
        <end position="98"/>
    </location>
</feature>
<dbReference type="Proteomes" id="UP000784128">
    <property type="component" value="Unassembled WGS sequence"/>
</dbReference>
<dbReference type="InterPro" id="IPR051548">
    <property type="entry name" value="Grx-like_ET"/>
</dbReference>
<gene>
    <name evidence="3" type="ORF">KJB30_14660</name>
</gene>
<evidence type="ECO:0000259" key="2">
    <source>
        <dbReference type="Pfam" id="PF00462"/>
    </source>
</evidence>
<proteinExistence type="predicted"/>
<reference evidence="3 4" key="1">
    <citation type="submission" date="2021-05" db="EMBL/GenBank/DDBJ databases">
        <title>The draft genome of Geobacter chapellei DSM 13688.</title>
        <authorList>
            <person name="Xu Z."/>
            <person name="Masuda Y."/>
            <person name="Itoh H."/>
            <person name="Senoo K."/>
        </authorList>
    </citation>
    <scope>NUCLEOTIDE SEQUENCE [LARGE SCALE GENOMIC DNA]</scope>
    <source>
        <strain evidence="3 4">DSM 13688</strain>
    </source>
</reference>
<feature type="signal peptide" evidence="1">
    <location>
        <begin position="1"/>
        <end position="21"/>
    </location>
</feature>
<organism evidence="3 4">
    <name type="scientific">Pelotalea chapellei</name>
    <dbReference type="NCBI Taxonomy" id="44671"/>
    <lineage>
        <taxon>Bacteria</taxon>
        <taxon>Pseudomonadati</taxon>
        <taxon>Thermodesulfobacteriota</taxon>
        <taxon>Desulfuromonadia</taxon>
        <taxon>Geobacterales</taxon>
        <taxon>Geobacteraceae</taxon>
        <taxon>Pelotalea</taxon>
    </lineage>
</organism>
<feature type="chain" id="PRO_5045049646" evidence="1">
    <location>
        <begin position="22"/>
        <end position="126"/>
    </location>
</feature>
<dbReference type="InterPro" id="IPR036249">
    <property type="entry name" value="Thioredoxin-like_sf"/>
</dbReference>
<dbReference type="PANTHER" id="PTHR34386">
    <property type="entry name" value="GLUTAREDOXIN"/>
    <property type="match status" value="1"/>
</dbReference>
<comment type="caution">
    <text evidence="3">The sequence shown here is derived from an EMBL/GenBank/DDBJ whole genome shotgun (WGS) entry which is preliminary data.</text>
</comment>
<protein>
    <submittedName>
        <fullName evidence="3">NrdH-redoxin</fullName>
    </submittedName>
</protein>
<dbReference type="PROSITE" id="PS51354">
    <property type="entry name" value="GLUTAREDOXIN_2"/>
    <property type="match status" value="1"/>
</dbReference>
<name>A0ABS5UBG2_9BACT</name>
<sequence length="126" mass="14248">MNRILMLMIIVLAAIPFCVSAQESSQSTLSPSRAETSRKYPNIVLYSVSWCPHCREAKEYFTRNNIPFTNRDVEMDEKAMTDLTVKYESSGVPVVVIGSGSDEVVMKGFTPEKFQKNLQKVQAKKH</sequence>
<dbReference type="PANTHER" id="PTHR34386:SF1">
    <property type="entry name" value="GLUTAREDOXIN-LIKE PROTEIN NRDH"/>
    <property type="match status" value="1"/>
</dbReference>
<evidence type="ECO:0000313" key="3">
    <source>
        <dbReference type="EMBL" id="MBT1073032.1"/>
    </source>
</evidence>
<dbReference type="SUPFAM" id="SSF52833">
    <property type="entry name" value="Thioredoxin-like"/>
    <property type="match status" value="1"/>
</dbReference>
<dbReference type="InterPro" id="IPR002109">
    <property type="entry name" value="Glutaredoxin"/>
</dbReference>
<dbReference type="EMBL" id="JAHDYS010000015">
    <property type="protein sequence ID" value="MBT1073032.1"/>
    <property type="molecule type" value="Genomic_DNA"/>
</dbReference>
<accession>A0ABS5UBG2</accession>
<dbReference type="CDD" id="cd02976">
    <property type="entry name" value="NrdH"/>
    <property type="match status" value="1"/>
</dbReference>
<dbReference type="Gene3D" id="3.40.30.10">
    <property type="entry name" value="Glutaredoxin"/>
    <property type="match status" value="1"/>
</dbReference>
<keyword evidence="1" id="KW-0732">Signal</keyword>
<keyword evidence="4" id="KW-1185">Reference proteome</keyword>
<evidence type="ECO:0000256" key="1">
    <source>
        <dbReference type="SAM" id="SignalP"/>
    </source>
</evidence>
<dbReference type="Pfam" id="PF00462">
    <property type="entry name" value="Glutaredoxin"/>
    <property type="match status" value="1"/>
</dbReference>
<dbReference type="RefSeq" id="WP_214300645.1">
    <property type="nucleotide sequence ID" value="NZ_JAHDYS010000015.1"/>
</dbReference>